<accession>A0A2M7W242</accession>
<dbReference type="Proteomes" id="UP000228952">
    <property type="component" value="Unassembled WGS sequence"/>
</dbReference>
<reference evidence="2" key="1">
    <citation type="submission" date="2017-09" db="EMBL/GenBank/DDBJ databases">
        <title>Depth-based differentiation of microbial function through sediment-hosted aquifers and enrichment of novel symbionts in the deep terrestrial subsurface.</title>
        <authorList>
            <person name="Probst A.J."/>
            <person name="Ladd B."/>
            <person name="Jarett J.K."/>
            <person name="Geller-Mcgrath D.E."/>
            <person name="Sieber C.M.K."/>
            <person name="Emerson J.B."/>
            <person name="Anantharaman K."/>
            <person name="Thomas B.C."/>
            <person name="Malmstrom R."/>
            <person name="Stieglmeier M."/>
            <person name="Klingl A."/>
            <person name="Woyke T."/>
            <person name="Ryan C.M."/>
            <person name="Banfield J.F."/>
        </authorList>
    </citation>
    <scope>NUCLEOTIDE SEQUENCE [LARGE SCALE GENOMIC DNA]</scope>
</reference>
<protein>
    <submittedName>
        <fullName evidence="1">Uncharacterized protein</fullName>
    </submittedName>
</protein>
<evidence type="ECO:0000313" key="1">
    <source>
        <dbReference type="EMBL" id="PJA13054.1"/>
    </source>
</evidence>
<name>A0A2M7W242_9BACT</name>
<gene>
    <name evidence="1" type="ORF">COX64_03855</name>
</gene>
<dbReference type="AlphaFoldDB" id="A0A2M7W242"/>
<dbReference type="EMBL" id="PFQB01000098">
    <property type="protein sequence ID" value="PJA13054.1"/>
    <property type="molecule type" value="Genomic_DNA"/>
</dbReference>
<comment type="caution">
    <text evidence="1">The sequence shown here is derived from an EMBL/GenBank/DDBJ whole genome shotgun (WGS) entry which is preliminary data.</text>
</comment>
<organism evidence="1 2">
    <name type="scientific">Candidatus Dojkabacteria bacterium CG_4_10_14_0_2_um_filter_Dojkabacteria_WS6_41_15</name>
    <dbReference type="NCBI Taxonomy" id="2014249"/>
    <lineage>
        <taxon>Bacteria</taxon>
        <taxon>Candidatus Dojkabacteria</taxon>
    </lineage>
</organism>
<evidence type="ECO:0000313" key="2">
    <source>
        <dbReference type="Proteomes" id="UP000228952"/>
    </source>
</evidence>
<proteinExistence type="predicted"/>
<sequence>MAVVKPAQEPWKEGKPQSYSISEITEARKVGLRSDPTLRAQMTPIEGRTASRGIAYVNLGLIAKHGADQSDVIFGGHDDSWSVAAVNTSCLDSVDGMVGSGRAIIETNSQRPKVNTTYALDTDLKDPNAICVDIESEALPGKHGLGLALWTKSGNKPVQIDLTDPDLSALAIVNNSCLLPILYELKVPTDTGTIDISLEIIMTNQQLDIRIISAEAHFSIQVPKASMSVFNELTSDVFDSLCQGKVFNPYRPKVYKFNKDSSPSNLGISAVGSGSWYLS</sequence>